<proteinExistence type="predicted"/>
<feature type="non-terminal residue" evidence="1">
    <location>
        <position position="1"/>
    </location>
</feature>
<dbReference type="AlphaFoldDB" id="A0A4Y1S2P4"/>
<reference evidence="1" key="1">
    <citation type="journal article" date="2019" name="Science">
        <title>Mutation of a bHLH transcription factor allowed almond domestication.</title>
        <authorList>
            <person name="Sanchez-Perez R."/>
            <person name="Pavan S."/>
            <person name="Mazzeo R."/>
            <person name="Moldovan C."/>
            <person name="Aiese Cigliano R."/>
            <person name="Del Cueto J."/>
            <person name="Ricciardi F."/>
            <person name="Lotti C."/>
            <person name="Ricciardi L."/>
            <person name="Dicenta F."/>
            <person name="Lopez-Marques R.L."/>
            <person name="Lindberg Moller B."/>
        </authorList>
    </citation>
    <scope>NUCLEOTIDE SEQUENCE</scope>
</reference>
<accession>A0A4Y1S2P4</accession>
<name>A0A4Y1S2P4_PRUDU</name>
<dbReference type="EMBL" id="AP019304">
    <property type="protein sequence ID" value="BBH10227.1"/>
    <property type="molecule type" value="Genomic_DNA"/>
</dbReference>
<evidence type="ECO:0000313" key="1">
    <source>
        <dbReference type="EMBL" id="BBH10227.1"/>
    </source>
</evidence>
<protein>
    <submittedName>
        <fullName evidence="1">Uncharacterized protein</fullName>
    </submittedName>
</protein>
<gene>
    <name evidence="1" type="ORF">Prudu_022958</name>
</gene>
<sequence>KCNGLEKVRSPKFKTTTCTGIVVQNQNECLVSSSTALHGSDTQTVDKSESQKVRAWFIDVFWIEIS</sequence>
<organism evidence="1">
    <name type="scientific">Prunus dulcis</name>
    <name type="common">Almond</name>
    <name type="synonym">Amygdalus dulcis</name>
    <dbReference type="NCBI Taxonomy" id="3755"/>
    <lineage>
        <taxon>Eukaryota</taxon>
        <taxon>Viridiplantae</taxon>
        <taxon>Streptophyta</taxon>
        <taxon>Embryophyta</taxon>
        <taxon>Tracheophyta</taxon>
        <taxon>Spermatophyta</taxon>
        <taxon>Magnoliopsida</taxon>
        <taxon>eudicotyledons</taxon>
        <taxon>Gunneridae</taxon>
        <taxon>Pentapetalae</taxon>
        <taxon>rosids</taxon>
        <taxon>fabids</taxon>
        <taxon>Rosales</taxon>
        <taxon>Rosaceae</taxon>
        <taxon>Amygdaloideae</taxon>
        <taxon>Amygdaleae</taxon>
        <taxon>Prunus</taxon>
    </lineage>
</organism>